<accession>A0AAD7GTZ8</accession>
<dbReference type="AlphaFoldDB" id="A0AAD7GTZ8"/>
<keyword evidence="2" id="KW-1185">Reference proteome</keyword>
<dbReference type="InterPro" id="IPR032675">
    <property type="entry name" value="LRR_dom_sf"/>
</dbReference>
<comment type="caution">
    <text evidence="1">The sequence shown here is derived from an EMBL/GenBank/DDBJ whole genome shotgun (WGS) entry which is preliminary data.</text>
</comment>
<dbReference type="Proteomes" id="UP001221757">
    <property type="component" value="Unassembled WGS sequence"/>
</dbReference>
<dbReference type="Gene3D" id="3.80.10.10">
    <property type="entry name" value="Ribonuclease Inhibitor"/>
    <property type="match status" value="1"/>
</dbReference>
<sequence length="460" mass="52083">MHLFDRDASMSRATLRANLKQLDTALLLCDVGPSEDRRALVQKRMSTQSKLDSIVYPVLTLPSEITSEIFIHCLFDTRARPNFAEAPLLLCNICSHWRTIAILTPALWSSIELGFKFSLFGSNLIDLLGIWLSRTGSHPLSLSLCYDEYTVTKRRQEINRLIKVLMRHSHQWADVELRLPDVSEFTLFQGHFPALHSLTVGHAVKPFTPAVTAFTDAPRLASVQLSAGCGLDPIVLPWPQLTVLKCESLHVCDCLRLLREMTRLVEFTVYLREGGPRIAVTPFILPALRSLHLLREECHMDLLQHLTLPALETLSISFESPDIPRFLTFLSRSACSLLRVIFDAWSFDQVELASCLAAMPSLRDLKLWRPQYFTDAFLLQLGNPALLLPNLQILDLNHVYPIQFTMPALVGMLASRWNAPVRLQSFRTVLHKASMVTDPETVFRLQALVASGMKIHIDYH</sequence>
<name>A0AAD7GTZ8_MYCRO</name>
<dbReference type="EMBL" id="JARKIE010000008">
    <property type="protein sequence ID" value="KAJ7705294.1"/>
    <property type="molecule type" value="Genomic_DNA"/>
</dbReference>
<gene>
    <name evidence="1" type="ORF">B0H17DRAFT_1192999</name>
</gene>
<proteinExistence type="predicted"/>
<protein>
    <recommendedName>
        <fullName evidence="3">F-box domain-containing protein</fullName>
    </recommendedName>
</protein>
<organism evidence="1 2">
    <name type="scientific">Mycena rosella</name>
    <name type="common">Pink bonnet</name>
    <name type="synonym">Agaricus rosellus</name>
    <dbReference type="NCBI Taxonomy" id="1033263"/>
    <lineage>
        <taxon>Eukaryota</taxon>
        <taxon>Fungi</taxon>
        <taxon>Dikarya</taxon>
        <taxon>Basidiomycota</taxon>
        <taxon>Agaricomycotina</taxon>
        <taxon>Agaricomycetes</taxon>
        <taxon>Agaricomycetidae</taxon>
        <taxon>Agaricales</taxon>
        <taxon>Marasmiineae</taxon>
        <taxon>Mycenaceae</taxon>
        <taxon>Mycena</taxon>
    </lineage>
</organism>
<evidence type="ECO:0000313" key="2">
    <source>
        <dbReference type="Proteomes" id="UP001221757"/>
    </source>
</evidence>
<evidence type="ECO:0008006" key="3">
    <source>
        <dbReference type="Google" id="ProtNLM"/>
    </source>
</evidence>
<evidence type="ECO:0000313" key="1">
    <source>
        <dbReference type="EMBL" id="KAJ7705294.1"/>
    </source>
</evidence>
<dbReference type="SUPFAM" id="SSF52047">
    <property type="entry name" value="RNI-like"/>
    <property type="match status" value="1"/>
</dbReference>
<reference evidence="1" key="1">
    <citation type="submission" date="2023-03" db="EMBL/GenBank/DDBJ databases">
        <title>Massive genome expansion in bonnet fungi (Mycena s.s.) driven by repeated elements and novel gene families across ecological guilds.</title>
        <authorList>
            <consortium name="Lawrence Berkeley National Laboratory"/>
            <person name="Harder C.B."/>
            <person name="Miyauchi S."/>
            <person name="Viragh M."/>
            <person name="Kuo A."/>
            <person name="Thoen E."/>
            <person name="Andreopoulos B."/>
            <person name="Lu D."/>
            <person name="Skrede I."/>
            <person name="Drula E."/>
            <person name="Henrissat B."/>
            <person name="Morin E."/>
            <person name="Kohler A."/>
            <person name="Barry K."/>
            <person name="LaButti K."/>
            <person name="Morin E."/>
            <person name="Salamov A."/>
            <person name="Lipzen A."/>
            <person name="Mereny Z."/>
            <person name="Hegedus B."/>
            <person name="Baldrian P."/>
            <person name="Stursova M."/>
            <person name="Weitz H."/>
            <person name="Taylor A."/>
            <person name="Grigoriev I.V."/>
            <person name="Nagy L.G."/>
            <person name="Martin F."/>
            <person name="Kauserud H."/>
        </authorList>
    </citation>
    <scope>NUCLEOTIDE SEQUENCE</scope>
    <source>
        <strain evidence="1">CBHHK067</strain>
    </source>
</reference>